<dbReference type="EMBL" id="LAYY01000022">
    <property type="protein sequence ID" value="KKK36830.1"/>
    <property type="molecule type" value="Genomic_DNA"/>
</dbReference>
<protein>
    <submittedName>
        <fullName evidence="2">Uncharacterized protein</fullName>
    </submittedName>
</protein>
<dbReference type="Proteomes" id="UP000034166">
    <property type="component" value="Unassembled WGS sequence"/>
</dbReference>
<evidence type="ECO:0000256" key="1">
    <source>
        <dbReference type="SAM" id="MobiDB-lite"/>
    </source>
</evidence>
<keyword evidence="3" id="KW-1185">Reference proteome</keyword>
<proteinExistence type="predicted"/>
<dbReference type="AlphaFoldDB" id="A0A0M2SW29"/>
<evidence type="ECO:0000313" key="2">
    <source>
        <dbReference type="EMBL" id="KKK36830.1"/>
    </source>
</evidence>
<feature type="region of interest" description="Disordered" evidence="1">
    <location>
        <begin position="30"/>
        <end position="71"/>
    </location>
</feature>
<feature type="compositionally biased region" description="Basic and acidic residues" evidence="1">
    <location>
        <begin position="30"/>
        <end position="53"/>
    </location>
</feature>
<organism evidence="2 3">
    <name type="scientific">Mesobacillus campisalis</name>
    <dbReference type="NCBI Taxonomy" id="1408103"/>
    <lineage>
        <taxon>Bacteria</taxon>
        <taxon>Bacillati</taxon>
        <taxon>Bacillota</taxon>
        <taxon>Bacilli</taxon>
        <taxon>Bacillales</taxon>
        <taxon>Bacillaceae</taxon>
        <taxon>Mesobacillus</taxon>
    </lineage>
</organism>
<dbReference type="RefSeq" id="WP_046525032.1">
    <property type="nucleotide sequence ID" value="NZ_LAYY01000022.1"/>
</dbReference>
<comment type="caution">
    <text evidence="2">The sequence shown here is derived from an EMBL/GenBank/DDBJ whole genome shotgun (WGS) entry which is preliminary data.</text>
</comment>
<gene>
    <name evidence="2" type="ORF">WQ57_17380</name>
</gene>
<name>A0A0M2SW29_9BACI</name>
<reference evidence="2 3" key="1">
    <citation type="submission" date="2015-04" db="EMBL/GenBank/DDBJ databases">
        <title>Taxonomic description and genome sequence of Bacillus campisalis sp. nov., a novel member of the genus Bacillus isolated from solar saltern.</title>
        <authorList>
            <person name="Mathan Kumar R."/>
            <person name="Kaur G."/>
            <person name="Kumar A."/>
            <person name="Singh N.K."/>
            <person name="Kaur N."/>
            <person name="Kumar N."/>
            <person name="Mayilraj S."/>
        </authorList>
    </citation>
    <scope>NUCLEOTIDE SEQUENCE [LARGE SCALE GENOMIC DNA]</scope>
    <source>
        <strain evidence="2 3">SA2-6</strain>
    </source>
</reference>
<evidence type="ECO:0000313" key="3">
    <source>
        <dbReference type="Proteomes" id="UP000034166"/>
    </source>
</evidence>
<dbReference type="PATRIC" id="fig|1408103.3.peg.3860"/>
<sequence>MSKGKKERVIHVDNLIIHAKNVKIIHDKEDHHHHQPKETHEHIAEESPRRNHWDSFMWGGFGREQQHEDEK</sequence>
<accession>A0A0M2SW29</accession>